<organism evidence="2 3">
    <name type="scientific">Tribolium castaneum</name>
    <name type="common">Red flour beetle</name>
    <dbReference type="NCBI Taxonomy" id="7070"/>
    <lineage>
        <taxon>Eukaryota</taxon>
        <taxon>Metazoa</taxon>
        <taxon>Ecdysozoa</taxon>
        <taxon>Arthropoda</taxon>
        <taxon>Hexapoda</taxon>
        <taxon>Insecta</taxon>
        <taxon>Pterygota</taxon>
        <taxon>Neoptera</taxon>
        <taxon>Endopterygota</taxon>
        <taxon>Coleoptera</taxon>
        <taxon>Polyphaga</taxon>
        <taxon>Cucujiformia</taxon>
        <taxon>Tenebrionidae</taxon>
        <taxon>Tenebrionidae incertae sedis</taxon>
        <taxon>Tribolium</taxon>
    </lineage>
</organism>
<reference evidence="2 3" key="1">
    <citation type="journal article" date="2008" name="Nature">
        <title>The genome of the model beetle and pest Tribolium castaneum.</title>
        <authorList>
            <consortium name="Tribolium Genome Sequencing Consortium"/>
            <person name="Richards S."/>
            <person name="Gibbs R.A."/>
            <person name="Weinstock G.M."/>
            <person name="Brown S.J."/>
            <person name="Denell R."/>
            <person name="Beeman R.W."/>
            <person name="Gibbs R."/>
            <person name="Beeman R.W."/>
            <person name="Brown S.J."/>
            <person name="Bucher G."/>
            <person name="Friedrich M."/>
            <person name="Grimmelikhuijzen C.J."/>
            <person name="Klingler M."/>
            <person name="Lorenzen M."/>
            <person name="Richards S."/>
            <person name="Roth S."/>
            <person name="Schroder R."/>
            <person name="Tautz D."/>
            <person name="Zdobnov E.M."/>
            <person name="Muzny D."/>
            <person name="Gibbs R.A."/>
            <person name="Weinstock G.M."/>
            <person name="Attaway T."/>
            <person name="Bell S."/>
            <person name="Buhay C.J."/>
            <person name="Chandrabose M.N."/>
            <person name="Chavez D."/>
            <person name="Clerk-Blankenburg K.P."/>
            <person name="Cree A."/>
            <person name="Dao M."/>
            <person name="Davis C."/>
            <person name="Chacko J."/>
            <person name="Dinh H."/>
            <person name="Dugan-Rocha S."/>
            <person name="Fowler G."/>
            <person name="Garner T.T."/>
            <person name="Garnes J."/>
            <person name="Gnirke A."/>
            <person name="Hawes A."/>
            <person name="Hernandez J."/>
            <person name="Hines S."/>
            <person name="Holder M."/>
            <person name="Hume J."/>
            <person name="Jhangiani S.N."/>
            <person name="Joshi V."/>
            <person name="Khan Z.M."/>
            <person name="Jackson L."/>
            <person name="Kovar C."/>
            <person name="Kowis A."/>
            <person name="Lee S."/>
            <person name="Lewis L.R."/>
            <person name="Margolis J."/>
            <person name="Morgan M."/>
            <person name="Nazareth L.V."/>
            <person name="Nguyen N."/>
            <person name="Okwuonu G."/>
            <person name="Parker D."/>
            <person name="Richards S."/>
            <person name="Ruiz S.J."/>
            <person name="Santibanez J."/>
            <person name="Savard J."/>
            <person name="Scherer S.E."/>
            <person name="Schneider B."/>
            <person name="Sodergren E."/>
            <person name="Tautz D."/>
            <person name="Vattahil S."/>
            <person name="Villasana D."/>
            <person name="White C.S."/>
            <person name="Wright R."/>
            <person name="Park Y."/>
            <person name="Beeman R.W."/>
            <person name="Lord J."/>
            <person name="Oppert B."/>
            <person name="Lorenzen M."/>
            <person name="Brown S."/>
            <person name="Wang L."/>
            <person name="Savard J."/>
            <person name="Tautz D."/>
            <person name="Richards S."/>
            <person name="Weinstock G."/>
            <person name="Gibbs R.A."/>
            <person name="Liu Y."/>
            <person name="Worley K."/>
            <person name="Weinstock G."/>
            <person name="Elsik C.G."/>
            <person name="Reese J.T."/>
            <person name="Elhaik E."/>
            <person name="Landan G."/>
            <person name="Graur D."/>
            <person name="Arensburger P."/>
            <person name="Atkinson P."/>
            <person name="Beeman R.W."/>
            <person name="Beidler J."/>
            <person name="Brown S.J."/>
            <person name="Demuth J.P."/>
            <person name="Drury D.W."/>
            <person name="Du Y.Z."/>
            <person name="Fujiwara H."/>
            <person name="Lorenzen M."/>
            <person name="Maselli V."/>
            <person name="Osanai M."/>
            <person name="Park Y."/>
            <person name="Robertson H.M."/>
            <person name="Tu Z."/>
            <person name="Wang J.J."/>
            <person name="Wang S."/>
            <person name="Richards S."/>
            <person name="Song H."/>
            <person name="Zhang L."/>
            <person name="Sodergren E."/>
            <person name="Werner D."/>
            <person name="Stanke M."/>
            <person name="Morgenstern B."/>
            <person name="Solovyev V."/>
            <person name="Kosarev P."/>
            <person name="Brown G."/>
            <person name="Chen H.C."/>
            <person name="Ermolaeva O."/>
            <person name="Hlavina W."/>
            <person name="Kapustin Y."/>
            <person name="Kiryutin B."/>
            <person name="Kitts P."/>
            <person name="Maglott D."/>
            <person name="Pruitt K."/>
            <person name="Sapojnikov V."/>
            <person name="Souvorov A."/>
            <person name="Mackey A.J."/>
            <person name="Waterhouse R.M."/>
            <person name="Wyder S."/>
            <person name="Zdobnov E.M."/>
            <person name="Zdobnov E.M."/>
            <person name="Wyder S."/>
            <person name="Kriventseva E.V."/>
            <person name="Kadowaki T."/>
            <person name="Bork P."/>
            <person name="Aranda M."/>
            <person name="Bao R."/>
            <person name="Beermann A."/>
            <person name="Berns N."/>
            <person name="Bolognesi R."/>
            <person name="Bonneton F."/>
            <person name="Bopp D."/>
            <person name="Brown S.J."/>
            <person name="Bucher G."/>
            <person name="Butts T."/>
            <person name="Chaumot A."/>
            <person name="Denell R.E."/>
            <person name="Ferrier D.E."/>
            <person name="Friedrich M."/>
            <person name="Gordon C.M."/>
            <person name="Jindra M."/>
            <person name="Klingler M."/>
            <person name="Lan Q."/>
            <person name="Lattorff H.M."/>
            <person name="Laudet V."/>
            <person name="von Levetsow C."/>
            <person name="Liu Z."/>
            <person name="Lutz R."/>
            <person name="Lynch J.A."/>
            <person name="da Fonseca R.N."/>
            <person name="Posnien N."/>
            <person name="Reuter R."/>
            <person name="Roth S."/>
            <person name="Savard J."/>
            <person name="Schinko J.B."/>
            <person name="Schmitt C."/>
            <person name="Schoppmeier M."/>
            <person name="Schroder R."/>
            <person name="Shippy T.D."/>
            <person name="Simonnet F."/>
            <person name="Marques-Souza H."/>
            <person name="Tautz D."/>
            <person name="Tomoyasu Y."/>
            <person name="Trauner J."/>
            <person name="Van der Zee M."/>
            <person name="Vervoort M."/>
            <person name="Wittkopp N."/>
            <person name="Wimmer E.A."/>
            <person name="Yang X."/>
            <person name="Jones A.K."/>
            <person name="Sattelle D.B."/>
            <person name="Ebert P.R."/>
            <person name="Nelson D."/>
            <person name="Scott J.G."/>
            <person name="Beeman R.W."/>
            <person name="Muthukrishnan S."/>
            <person name="Kramer K.J."/>
            <person name="Arakane Y."/>
            <person name="Beeman R.W."/>
            <person name="Zhu Q."/>
            <person name="Hogenkamp D."/>
            <person name="Dixit R."/>
            <person name="Oppert B."/>
            <person name="Jiang H."/>
            <person name="Zou Z."/>
            <person name="Marshall J."/>
            <person name="Elpidina E."/>
            <person name="Vinokurov K."/>
            <person name="Oppert C."/>
            <person name="Zou Z."/>
            <person name="Evans J."/>
            <person name="Lu Z."/>
            <person name="Zhao P."/>
            <person name="Sumathipala N."/>
            <person name="Altincicek B."/>
            <person name="Vilcinskas A."/>
            <person name="Williams M."/>
            <person name="Hultmark D."/>
            <person name="Hetru C."/>
            <person name="Jiang H."/>
            <person name="Grimmelikhuijzen C.J."/>
            <person name="Hauser F."/>
            <person name="Cazzamali G."/>
            <person name="Williamson M."/>
            <person name="Park Y."/>
            <person name="Li B."/>
            <person name="Tanaka Y."/>
            <person name="Predel R."/>
            <person name="Neupert S."/>
            <person name="Schachtner J."/>
            <person name="Verleyen P."/>
            <person name="Raible F."/>
            <person name="Bork P."/>
            <person name="Friedrich M."/>
            <person name="Walden K.K."/>
            <person name="Robertson H.M."/>
            <person name="Angeli S."/>
            <person name="Foret S."/>
            <person name="Bucher G."/>
            <person name="Schuetz S."/>
            <person name="Maleszka R."/>
            <person name="Wimmer E.A."/>
            <person name="Beeman R.W."/>
            <person name="Lorenzen M."/>
            <person name="Tomoyasu Y."/>
            <person name="Miller S.C."/>
            <person name="Grossmann D."/>
            <person name="Bucher G."/>
        </authorList>
    </citation>
    <scope>NUCLEOTIDE SEQUENCE [LARGE SCALE GENOMIC DNA]</scope>
    <source>
        <strain evidence="2 3">Georgia GA2</strain>
    </source>
</reference>
<protein>
    <submittedName>
        <fullName evidence="2">Uncharacterized protein</fullName>
    </submittedName>
</protein>
<feature type="transmembrane region" description="Helical" evidence="1">
    <location>
        <begin position="55"/>
        <end position="76"/>
    </location>
</feature>
<dbReference type="Proteomes" id="UP000007266">
    <property type="component" value="Linkage group 1"/>
</dbReference>
<keyword evidence="1" id="KW-1133">Transmembrane helix</keyword>
<dbReference type="HOGENOM" id="CLU_1483881_0_0_1"/>
<evidence type="ECO:0000256" key="1">
    <source>
        <dbReference type="SAM" id="Phobius"/>
    </source>
</evidence>
<dbReference type="InParanoid" id="D6W8F9"/>
<keyword evidence="3" id="KW-1185">Reference proteome</keyword>
<proteinExistence type="predicted"/>
<keyword evidence="1" id="KW-0472">Membrane</keyword>
<evidence type="ECO:0000313" key="3">
    <source>
        <dbReference type="Proteomes" id="UP000007266"/>
    </source>
</evidence>
<sequence>MIGWSTCLGKCHDRAAKLWPYFDSYLGRIHRPAALLRQIIGLVPVAFNNAALQPLFSSGLLVLFYYCLTLLPNLLIQTKDRSYATITKIHILSRNAPMGYSDHQPIKKLLLLRDKRRMRKLNTTGGSTLEKLRNGPKIQKMCQWDESLSTCVVRVVCLQSREATMIDHQSHVTISMVIRGFY</sequence>
<reference evidence="2 3" key="2">
    <citation type="journal article" date="2010" name="Nucleic Acids Res.">
        <title>BeetleBase in 2010: revisions to provide comprehensive genomic information for Tribolium castaneum.</title>
        <authorList>
            <person name="Kim H.S."/>
            <person name="Murphy T."/>
            <person name="Xia J."/>
            <person name="Caragea D."/>
            <person name="Park Y."/>
            <person name="Beeman R.W."/>
            <person name="Lorenzen M.D."/>
            <person name="Butcher S."/>
            <person name="Manak J.R."/>
            <person name="Brown S.J."/>
        </authorList>
    </citation>
    <scope>GENOME REANNOTATION</scope>
    <source>
        <strain evidence="2 3">Georgia GA2</strain>
    </source>
</reference>
<dbReference type="AlphaFoldDB" id="D6W8F9"/>
<dbReference type="EMBL" id="KQ971307">
    <property type="protein sequence ID" value="EFA10949.1"/>
    <property type="molecule type" value="Genomic_DNA"/>
</dbReference>
<evidence type="ECO:0000313" key="2">
    <source>
        <dbReference type="EMBL" id="EFA10949.1"/>
    </source>
</evidence>
<accession>D6W8F9</accession>
<name>D6W8F9_TRICA</name>
<gene>
    <name evidence="2" type="primary">GLEAN_01780</name>
    <name evidence="2" type="ORF">TcasGA2_TC001780</name>
</gene>
<keyword evidence="1" id="KW-0812">Transmembrane</keyword>